<dbReference type="Proteomes" id="UP000050360">
    <property type="component" value="Unassembled WGS sequence"/>
</dbReference>
<feature type="transmembrane region" description="Helical" evidence="1">
    <location>
        <begin position="193"/>
        <end position="211"/>
    </location>
</feature>
<feature type="transmembrane region" description="Helical" evidence="1">
    <location>
        <begin position="21"/>
        <end position="41"/>
    </location>
</feature>
<organism evidence="2 3">
    <name type="scientific">Candidatus Methanoperedens nitratireducens</name>
    <dbReference type="NCBI Taxonomy" id="1392998"/>
    <lineage>
        <taxon>Archaea</taxon>
        <taxon>Methanobacteriati</taxon>
        <taxon>Methanobacteriota</taxon>
        <taxon>Stenosarchaea group</taxon>
        <taxon>Methanomicrobia</taxon>
        <taxon>Methanosarcinales</taxon>
        <taxon>ANME-2 cluster</taxon>
        <taxon>Candidatus Methanoperedentaceae</taxon>
        <taxon>Candidatus Methanoperedens</taxon>
    </lineage>
</organism>
<evidence type="ECO:0000313" key="3">
    <source>
        <dbReference type="Proteomes" id="UP000050360"/>
    </source>
</evidence>
<name>A0A0P8ACY9_9EURY</name>
<feature type="transmembrane region" description="Helical" evidence="1">
    <location>
        <begin position="161"/>
        <end position="181"/>
    </location>
</feature>
<keyword evidence="1" id="KW-0472">Membrane</keyword>
<comment type="caution">
    <text evidence="2">The sequence shown here is derived from an EMBL/GenBank/DDBJ whole genome shotgun (WGS) entry which is preliminary data.</text>
</comment>
<reference evidence="2 3" key="1">
    <citation type="submission" date="2015-09" db="EMBL/GenBank/DDBJ databases">
        <title>A metagenomics-based metabolic model of nitrate-dependent anaerobic oxidation of methane by Methanoperedens-like archaea.</title>
        <authorList>
            <person name="Arshad A."/>
            <person name="Speth D.R."/>
            <person name="De Graaf R.M."/>
            <person name="Op Den Camp H.J."/>
            <person name="Jetten M.S."/>
            <person name="Welte C.U."/>
        </authorList>
    </citation>
    <scope>NUCLEOTIDE SEQUENCE [LARGE SCALE GENOMIC DNA]</scope>
</reference>
<gene>
    <name evidence="2" type="ORF">MPEBLZ_03465</name>
</gene>
<keyword evidence="1" id="KW-1133">Transmembrane helix</keyword>
<accession>A0A0P8ACY9</accession>
<dbReference type="EMBL" id="LKCM01000280">
    <property type="protein sequence ID" value="KPQ41991.1"/>
    <property type="molecule type" value="Genomic_DNA"/>
</dbReference>
<proteinExistence type="predicted"/>
<protein>
    <submittedName>
        <fullName evidence="2">Uncharacterized protein</fullName>
    </submittedName>
</protein>
<dbReference type="AlphaFoldDB" id="A0A0P8ACY9"/>
<keyword evidence="1" id="KW-0812">Transmembrane</keyword>
<evidence type="ECO:0000313" key="2">
    <source>
        <dbReference type="EMBL" id="KPQ41991.1"/>
    </source>
</evidence>
<sequence length="212" mass="24195">MGIKSFHDIINLLKNTFMQHLNIFFAVALFNIFFFVGGYILTGYTGDLLLDDEVLPGNTFAGEFFVYDIKDITFIFSATQSYIYSHEQLKITIIDPNRNSSSLNMAFHVPNKEKDDYKSSTTFTTLIFSPKTTGKYQLYITGATIPTFLKIRLGMVNVNFLYGWFWIVFWIIVLAVIGKYLGSGVILSKGESLIALSLSIVITYYAIYYFSR</sequence>
<evidence type="ECO:0000256" key="1">
    <source>
        <dbReference type="SAM" id="Phobius"/>
    </source>
</evidence>